<dbReference type="InterPro" id="IPR052704">
    <property type="entry name" value="ECF_Sigma-70_Domain"/>
</dbReference>
<organism evidence="8 9">
    <name type="scientific">Micromonospora echinaurantiaca</name>
    <dbReference type="NCBI Taxonomy" id="47857"/>
    <lineage>
        <taxon>Bacteria</taxon>
        <taxon>Bacillati</taxon>
        <taxon>Actinomycetota</taxon>
        <taxon>Actinomycetes</taxon>
        <taxon>Micromonosporales</taxon>
        <taxon>Micromonosporaceae</taxon>
        <taxon>Micromonospora</taxon>
    </lineage>
</organism>
<dbReference type="GO" id="GO:0003677">
    <property type="term" value="F:DNA binding"/>
    <property type="evidence" value="ECO:0007669"/>
    <property type="project" value="InterPro"/>
</dbReference>
<dbReference type="Gene3D" id="1.10.1740.10">
    <property type="match status" value="1"/>
</dbReference>
<dbReference type="RefSeq" id="WP_088997302.1">
    <property type="nucleotide sequence ID" value="NZ_LT607750.1"/>
</dbReference>
<dbReference type="Gene3D" id="1.10.10.10">
    <property type="entry name" value="Winged helix-like DNA-binding domain superfamily/Winged helix DNA-binding domain"/>
    <property type="match status" value="1"/>
</dbReference>
<dbReference type="NCBIfam" id="NF007214">
    <property type="entry name" value="PRK09636.1"/>
    <property type="match status" value="1"/>
</dbReference>
<dbReference type="InterPro" id="IPR014303">
    <property type="entry name" value="RNA_pol_sigma-70_ECF"/>
</dbReference>
<evidence type="ECO:0000256" key="1">
    <source>
        <dbReference type="ARBA" id="ARBA00010641"/>
    </source>
</evidence>
<dbReference type="SUPFAM" id="SSF88946">
    <property type="entry name" value="Sigma2 domain of RNA polymerase sigma factors"/>
    <property type="match status" value="1"/>
</dbReference>
<dbReference type="InterPro" id="IPR032710">
    <property type="entry name" value="NTF2-like_dom_sf"/>
</dbReference>
<dbReference type="SUPFAM" id="SSF54427">
    <property type="entry name" value="NTF2-like"/>
    <property type="match status" value="1"/>
</dbReference>
<dbReference type="InterPro" id="IPR036388">
    <property type="entry name" value="WH-like_DNA-bd_sf"/>
</dbReference>
<evidence type="ECO:0000256" key="3">
    <source>
        <dbReference type="ARBA" id="ARBA00023015"/>
    </source>
</evidence>
<dbReference type="InterPro" id="IPR007627">
    <property type="entry name" value="RNA_pol_sigma70_r2"/>
</dbReference>
<dbReference type="InterPro" id="IPR013324">
    <property type="entry name" value="RNA_pol_sigma_r3/r4-like"/>
</dbReference>
<evidence type="ECO:0000259" key="7">
    <source>
        <dbReference type="Pfam" id="PF08281"/>
    </source>
</evidence>
<dbReference type="Gene3D" id="3.10.450.50">
    <property type="match status" value="1"/>
</dbReference>
<dbReference type="Proteomes" id="UP000198217">
    <property type="component" value="Chromosome I"/>
</dbReference>
<evidence type="ECO:0000256" key="4">
    <source>
        <dbReference type="ARBA" id="ARBA00023082"/>
    </source>
</evidence>
<keyword evidence="3" id="KW-0805">Transcription regulation</keyword>
<protein>
    <submittedName>
        <fullName evidence="8">RNA polymerase, sigma subunit, ECF family</fullName>
    </submittedName>
</protein>
<keyword evidence="4" id="KW-0731">Sigma factor</keyword>
<evidence type="ECO:0000256" key="5">
    <source>
        <dbReference type="ARBA" id="ARBA00023163"/>
    </source>
</evidence>
<gene>
    <name evidence="8" type="ORF">GA0070609_6579</name>
</gene>
<dbReference type="NCBIfam" id="TIGR02937">
    <property type="entry name" value="sigma70-ECF"/>
    <property type="match status" value="1"/>
</dbReference>
<accession>A0A1C5KE74</accession>
<proteinExistence type="inferred from homology"/>
<dbReference type="PANTHER" id="PTHR30173:SF36">
    <property type="entry name" value="ECF RNA POLYMERASE SIGMA FACTOR SIGJ"/>
    <property type="match status" value="1"/>
</dbReference>
<evidence type="ECO:0000313" key="8">
    <source>
        <dbReference type="EMBL" id="SCG80676.1"/>
    </source>
</evidence>
<evidence type="ECO:0000256" key="2">
    <source>
        <dbReference type="ARBA" id="ARBA00011344"/>
    </source>
</evidence>
<evidence type="ECO:0000313" key="9">
    <source>
        <dbReference type="Proteomes" id="UP000198217"/>
    </source>
</evidence>
<feature type="domain" description="RNA polymerase sigma factor 70 region 4 type 2" evidence="7">
    <location>
        <begin position="125"/>
        <end position="176"/>
    </location>
</feature>
<sequence>MVSGRADVDGTPATPGCPAVTADDLTEFLAIRPRLFGIAYRMLASVTEAEDVVQDAWLRWQGTDRRKVHNPAAFLITTTTRLAVNAAGSARARRERYLGPWLPEPVDTSTDPTLGAERAEALDAAVLLLLERLTPTERAAYVLREAFDYSHRQIAEVLDTTEANARQLLSRARRHLASQRSSPASRGERRRLVETFVAAARDGNLARLEQLLAEDVVARSDGGGRVAAARKDVHGPARVTNLLDNVWRKYWRTSTFRIVEANGEPALLVADADGTPQAVVTPSAPEGRIELLLIVVNPDKLRQFAAG</sequence>
<dbReference type="GO" id="GO:0016987">
    <property type="term" value="F:sigma factor activity"/>
    <property type="evidence" value="ECO:0007669"/>
    <property type="project" value="UniProtKB-KW"/>
</dbReference>
<feature type="domain" description="RNA polymerase sigma-70 region 2" evidence="6">
    <location>
        <begin position="31"/>
        <end position="89"/>
    </location>
</feature>
<keyword evidence="5" id="KW-0804">Transcription</keyword>
<comment type="similarity">
    <text evidence="1">Belongs to the sigma-70 factor family. ECF subfamily.</text>
</comment>
<name>A0A1C5KE74_9ACTN</name>
<dbReference type="EMBL" id="LT607750">
    <property type="protein sequence ID" value="SCG80676.1"/>
    <property type="molecule type" value="Genomic_DNA"/>
</dbReference>
<dbReference type="SUPFAM" id="SSF88659">
    <property type="entry name" value="Sigma3 and sigma4 domains of RNA polymerase sigma factors"/>
    <property type="match status" value="1"/>
</dbReference>
<reference evidence="8 9" key="1">
    <citation type="submission" date="2016-06" db="EMBL/GenBank/DDBJ databases">
        <authorList>
            <person name="Kjaerup R.B."/>
            <person name="Dalgaard T.S."/>
            <person name="Juul-Madsen H.R."/>
        </authorList>
    </citation>
    <scope>NUCLEOTIDE SEQUENCE [LARGE SCALE GENOMIC DNA]</scope>
    <source>
        <strain evidence="8 9">DSM 43904</strain>
    </source>
</reference>
<dbReference type="CDD" id="cd06171">
    <property type="entry name" value="Sigma70_r4"/>
    <property type="match status" value="1"/>
</dbReference>
<comment type="subunit">
    <text evidence="2">Interacts transiently with the RNA polymerase catalytic core formed by RpoA, RpoB, RpoC and RpoZ (2 alpha, 1 beta, 1 beta' and 1 omega subunit) to form the RNA polymerase holoenzyme that can initiate transcription.</text>
</comment>
<dbReference type="InterPro" id="IPR013325">
    <property type="entry name" value="RNA_pol_sigma_r2"/>
</dbReference>
<evidence type="ECO:0000259" key="6">
    <source>
        <dbReference type="Pfam" id="PF04542"/>
    </source>
</evidence>
<dbReference type="GO" id="GO:0006352">
    <property type="term" value="P:DNA-templated transcription initiation"/>
    <property type="evidence" value="ECO:0007669"/>
    <property type="project" value="InterPro"/>
</dbReference>
<dbReference type="PANTHER" id="PTHR30173">
    <property type="entry name" value="SIGMA 19 FACTOR"/>
    <property type="match status" value="1"/>
</dbReference>
<keyword evidence="9" id="KW-1185">Reference proteome</keyword>
<dbReference type="AlphaFoldDB" id="A0A1C5KE74"/>
<dbReference type="Pfam" id="PF04542">
    <property type="entry name" value="Sigma70_r2"/>
    <property type="match status" value="1"/>
</dbReference>
<dbReference type="InterPro" id="IPR014284">
    <property type="entry name" value="RNA_pol_sigma-70_dom"/>
</dbReference>
<dbReference type="InterPro" id="IPR013249">
    <property type="entry name" value="RNA_pol_sigma70_r4_t2"/>
</dbReference>
<dbReference type="NCBIfam" id="TIGR02957">
    <property type="entry name" value="SigX4"/>
    <property type="match status" value="1"/>
</dbReference>
<dbReference type="Pfam" id="PF08281">
    <property type="entry name" value="Sigma70_r4_2"/>
    <property type="match status" value="1"/>
</dbReference>